<name>A0A1W6KC32_9GAMM</name>
<dbReference type="AlphaFoldDB" id="A0A1W6KC32"/>
<evidence type="ECO:0000259" key="9">
    <source>
        <dbReference type="Pfam" id="PF22544"/>
    </source>
</evidence>
<feature type="domain" description="DUF6801" evidence="8">
    <location>
        <begin position="40"/>
        <end position="197"/>
    </location>
</feature>
<reference evidence="10 11" key="1">
    <citation type="submission" date="2017-04" db="EMBL/GenBank/DDBJ databases">
        <title>Genome Sequence of Marinobacter salarius strain SMR5 Isolated from a culture of the Diatom Skeletonema marinoi.</title>
        <authorList>
            <person name="Topel M."/>
            <person name="Pinder M.I.M."/>
            <person name="Johansson O.N."/>
            <person name="Kourtchenko O."/>
            <person name="Godhe A."/>
            <person name="Clarke A.K."/>
        </authorList>
    </citation>
    <scope>NUCLEOTIDE SEQUENCE [LARGE SCALE GENOMIC DNA]</scope>
    <source>
        <strain evidence="10 11">SMR5</strain>
    </source>
</reference>
<feature type="domain" description="HYDIN/VesB/CFA65-like Ig-like" evidence="9">
    <location>
        <begin position="318"/>
        <end position="418"/>
    </location>
</feature>
<dbReference type="InterPro" id="IPR053879">
    <property type="entry name" value="HYDIN_VesB_CFA65-like_Ig"/>
</dbReference>
<feature type="region of interest" description="Disordered" evidence="6">
    <location>
        <begin position="402"/>
        <end position="421"/>
    </location>
</feature>
<dbReference type="GO" id="GO:0005737">
    <property type="term" value="C:cytoplasm"/>
    <property type="evidence" value="ECO:0007669"/>
    <property type="project" value="UniProtKB-SubCell"/>
</dbReference>
<dbReference type="RefSeq" id="WP_085681379.1">
    <property type="nucleotide sequence ID" value="NZ_CP020931.1"/>
</dbReference>
<dbReference type="InterPro" id="IPR046542">
    <property type="entry name" value="DUF6801"/>
</dbReference>
<accession>A0A1W6KC32</accession>
<keyword evidence="4" id="KW-0969">Cilium</keyword>
<keyword evidence="5" id="KW-0966">Cell projection</keyword>
<dbReference type="Pfam" id="PF20611">
    <property type="entry name" value="DUF6801"/>
    <property type="match status" value="1"/>
</dbReference>
<evidence type="ECO:0000313" key="11">
    <source>
        <dbReference type="Proteomes" id="UP000193100"/>
    </source>
</evidence>
<evidence type="ECO:0000259" key="8">
    <source>
        <dbReference type="Pfam" id="PF20611"/>
    </source>
</evidence>
<evidence type="ECO:0000313" key="10">
    <source>
        <dbReference type="EMBL" id="ARM84988.1"/>
    </source>
</evidence>
<keyword evidence="7" id="KW-0732">Signal</keyword>
<dbReference type="EMBL" id="CP020931">
    <property type="protein sequence ID" value="ARM84988.1"/>
    <property type="molecule type" value="Genomic_DNA"/>
</dbReference>
<evidence type="ECO:0000256" key="7">
    <source>
        <dbReference type="SAM" id="SignalP"/>
    </source>
</evidence>
<feature type="signal peptide" evidence="7">
    <location>
        <begin position="1"/>
        <end position="31"/>
    </location>
</feature>
<dbReference type="InterPro" id="IPR013783">
    <property type="entry name" value="Ig-like_fold"/>
</dbReference>
<evidence type="ECO:0000256" key="4">
    <source>
        <dbReference type="ARBA" id="ARBA00023069"/>
    </source>
</evidence>
<evidence type="ECO:0000256" key="6">
    <source>
        <dbReference type="SAM" id="MobiDB-lite"/>
    </source>
</evidence>
<comment type="subcellular location">
    <subcellularLocation>
        <location evidence="1">Cell projection</location>
        <location evidence="1">Cilium</location>
    </subcellularLocation>
    <subcellularLocation>
        <location evidence="2">Cytoplasm</location>
    </subcellularLocation>
</comment>
<dbReference type="Proteomes" id="UP000193100">
    <property type="component" value="Chromosome"/>
</dbReference>
<sequence length="603" mass="61985">MKLRNPNKSVRTLGTAIAAAALMTGGGNAFAEPVSLELEFTCPFPLIGEQPIRAQISADVPTQATVGQPTPEFTVDALTTVNEDSRLGLKLVGSATIEGTATNETIVVTPSREIDLTVPLTIPQSPIPDETGEFTVPAQGTSPAITFTEDDVGEAVISIGGLTLDMIARVENGDIAPAPIGEFTSECVQNAGQDNILQTVQVVPDEQFEPRIAVSPENIDFGNVQAGTTAEEVVTISNTGQAELGINNISLGGADAAAFTQTNSCTTVAAGESCDVNVTYIPDGEGDQSATLSIESGDAENPVVDVPLTGTSVLAPVPEISVTPADVSFGSVMLGETATAQVTIANEGNASLMINAIEIAGTNSSDFTQTNDCTTVAQDGSCTVEISFMPSAAGGRSATLNIASDDPETPDVSVALSGQGNDGSDDVLEVLLDLEGQTDINASGSSLPLSGSIATQLELATGMFEADLALDPTQGQFKIPLLFKSLTANAKVTFEQADMTTGTLIDGNLTANSSLYVEVPKVTVRLFGLKIPVGGGQDCRTADPVNIELASVEGTNFSLSEGGDVTGNYTLPPLQNCGPLTDVLNQFLAGPDNGIDLTLTPNL</sequence>
<feature type="chain" id="PRO_5012890658" evidence="7">
    <location>
        <begin position="32"/>
        <end position="603"/>
    </location>
</feature>
<dbReference type="NCBIfam" id="NF012200">
    <property type="entry name" value="choice_anch_D"/>
    <property type="match status" value="2"/>
</dbReference>
<dbReference type="Pfam" id="PF22544">
    <property type="entry name" value="HYDIN_VesB_CFA65-like_Ig"/>
    <property type="match status" value="2"/>
</dbReference>
<dbReference type="PANTHER" id="PTHR45912">
    <property type="entry name" value="CILIA- AND FLAGELLA-ASSOCIATED PROTEIN 47"/>
    <property type="match status" value="1"/>
</dbReference>
<dbReference type="PANTHER" id="PTHR45912:SF3">
    <property type="entry name" value="CILIA- AND FLAGELLA-ASSOCIATED PROTEIN 47"/>
    <property type="match status" value="1"/>
</dbReference>
<gene>
    <name evidence="10" type="ORF">MARSALSMR5_02942</name>
</gene>
<dbReference type="Gene3D" id="2.60.40.10">
    <property type="entry name" value="Immunoglobulins"/>
    <property type="match status" value="2"/>
</dbReference>
<dbReference type="GeneID" id="77256870"/>
<proteinExistence type="predicted"/>
<evidence type="ECO:0000256" key="1">
    <source>
        <dbReference type="ARBA" id="ARBA00004138"/>
    </source>
</evidence>
<evidence type="ECO:0000256" key="3">
    <source>
        <dbReference type="ARBA" id="ARBA00022490"/>
    </source>
</evidence>
<dbReference type="STRING" id="1420917.AU15_20080"/>
<organism evidence="10 11">
    <name type="scientific">Marinobacter salarius</name>
    <dbReference type="NCBI Taxonomy" id="1420917"/>
    <lineage>
        <taxon>Bacteria</taxon>
        <taxon>Pseudomonadati</taxon>
        <taxon>Pseudomonadota</taxon>
        <taxon>Gammaproteobacteria</taxon>
        <taxon>Pseudomonadales</taxon>
        <taxon>Marinobacteraceae</taxon>
        <taxon>Marinobacter</taxon>
    </lineage>
</organism>
<protein>
    <submittedName>
        <fullName evidence="10">Abnormal spindle-like microcephaly-assoc'd, ASPM-SPD-2-Hydin</fullName>
    </submittedName>
</protein>
<evidence type="ECO:0000256" key="5">
    <source>
        <dbReference type="ARBA" id="ARBA00023273"/>
    </source>
</evidence>
<feature type="domain" description="HYDIN/VesB/CFA65-like Ig-like" evidence="9">
    <location>
        <begin position="210"/>
        <end position="300"/>
    </location>
</feature>
<keyword evidence="3" id="KW-0963">Cytoplasm</keyword>
<evidence type="ECO:0000256" key="2">
    <source>
        <dbReference type="ARBA" id="ARBA00004496"/>
    </source>
</evidence>